<evidence type="ECO:0000256" key="1">
    <source>
        <dbReference type="RuleBase" id="RU003513"/>
    </source>
</evidence>
<keyword evidence="1" id="KW-0413">Isomerase</keyword>
<keyword evidence="4" id="KW-1185">Reference proteome</keyword>
<dbReference type="GO" id="GO:0016853">
    <property type="term" value="F:isomerase activity"/>
    <property type="evidence" value="ECO:0007669"/>
    <property type="project" value="UniProtKB-KW"/>
</dbReference>
<dbReference type="PANTHER" id="PTHR43174:SF1">
    <property type="entry name" value="UDP-N-ACETYLGLUCOSAMINE 2-EPIMERASE"/>
    <property type="match status" value="1"/>
</dbReference>
<dbReference type="Proteomes" id="UP000639606">
    <property type="component" value="Unassembled WGS sequence"/>
</dbReference>
<dbReference type="InterPro" id="IPR003331">
    <property type="entry name" value="UDP_GlcNAc_Epimerase_2_dom"/>
</dbReference>
<protein>
    <recommendedName>
        <fullName evidence="2">UDP-N-acetylglucosamine 2-epimerase domain-containing protein</fullName>
    </recommendedName>
</protein>
<dbReference type="NCBIfam" id="TIGR00236">
    <property type="entry name" value="wecB"/>
    <property type="match status" value="1"/>
</dbReference>
<proteinExistence type="inferred from homology"/>
<name>A0A918EH11_9PSEU</name>
<feature type="domain" description="UDP-N-acetylglucosamine 2-epimerase" evidence="2">
    <location>
        <begin position="134"/>
        <end position="461"/>
    </location>
</feature>
<comment type="similarity">
    <text evidence="1">Belongs to the UDP-N-acetylglucosamine 2-epimerase family.</text>
</comment>
<dbReference type="InterPro" id="IPR029767">
    <property type="entry name" value="WecB-like"/>
</dbReference>
<evidence type="ECO:0000259" key="2">
    <source>
        <dbReference type="Pfam" id="PF02350"/>
    </source>
</evidence>
<dbReference type="Gene3D" id="3.40.50.2000">
    <property type="entry name" value="Glycogen Phosphorylase B"/>
    <property type="match status" value="2"/>
</dbReference>
<sequence length="479" mass="51133">MVLRCGCAQGRCGRQVGLAYAARPRFAEEPPLTLVNDTGVAGHPRGVRRQHVPADFLGSADIFWCPESEQPHAEVPLAVLKRPYEDFLASGRTRPSELTLQPQPAGGGAVTVVCGTRPELIKIAPLVALFGKRCSIVYTGQHYDRSMYEVILAGVAEPGSFHEFALGGVRRGTQLGRAVVAVDEVLARHATDAVLVQGDTTSALAGALAANANDLPLVHVEAGLRSYDRAMPEEHNRVLIDHLADLCCAPTPLNRANLLAEGVPADRIAVTGNTVVEALEAALPGPDEESAVLDRHGLAQDGYAIATLHRPENVDDPATLETVLRELVRLPLPVLLPLHPRTAKRVDSFGLRALLDRLRVVEPQDYRAFLALTRCAAVVISDSGGIQEEVSVLKRPVVVVRRSTERPEIEGTFGTLVPPGPRVGEEALKWLDDVAGHRARLREIPSPYGSGSPSALIAAAMRPLVGGGLTAAARLAATR</sequence>
<evidence type="ECO:0000313" key="3">
    <source>
        <dbReference type="EMBL" id="GGP77620.1"/>
    </source>
</evidence>
<dbReference type="AlphaFoldDB" id="A0A918EH11"/>
<reference evidence="3" key="2">
    <citation type="submission" date="2020-09" db="EMBL/GenBank/DDBJ databases">
        <authorList>
            <person name="Sun Q."/>
            <person name="Ohkuma M."/>
        </authorList>
    </citation>
    <scope>NUCLEOTIDE SEQUENCE</scope>
    <source>
        <strain evidence="3">JCM 3313</strain>
    </source>
</reference>
<reference evidence="3" key="1">
    <citation type="journal article" date="2014" name="Int. J. Syst. Evol. Microbiol.">
        <title>Complete genome sequence of Corynebacterium casei LMG S-19264T (=DSM 44701T), isolated from a smear-ripened cheese.</title>
        <authorList>
            <consortium name="US DOE Joint Genome Institute (JGI-PGF)"/>
            <person name="Walter F."/>
            <person name="Albersmeier A."/>
            <person name="Kalinowski J."/>
            <person name="Ruckert C."/>
        </authorList>
    </citation>
    <scope>NUCLEOTIDE SEQUENCE</scope>
    <source>
        <strain evidence="3">JCM 3313</strain>
    </source>
</reference>
<dbReference type="SUPFAM" id="SSF53756">
    <property type="entry name" value="UDP-Glycosyltransferase/glycogen phosphorylase"/>
    <property type="match status" value="1"/>
</dbReference>
<dbReference type="Pfam" id="PF02350">
    <property type="entry name" value="Epimerase_2"/>
    <property type="match status" value="1"/>
</dbReference>
<evidence type="ECO:0000313" key="4">
    <source>
        <dbReference type="Proteomes" id="UP000639606"/>
    </source>
</evidence>
<dbReference type="CDD" id="cd03786">
    <property type="entry name" value="GTB_UDP-GlcNAc_2-Epimerase"/>
    <property type="match status" value="1"/>
</dbReference>
<comment type="caution">
    <text evidence="3">The sequence shown here is derived from an EMBL/GenBank/DDBJ whole genome shotgun (WGS) entry which is preliminary data.</text>
</comment>
<dbReference type="EMBL" id="BMRG01000017">
    <property type="protein sequence ID" value="GGP77620.1"/>
    <property type="molecule type" value="Genomic_DNA"/>
</dbReference>
<organism evidence="3 4">
    <name type="scientific">Saccharothrix coeruleofusca</name>
    <dbReference type="NCBI Taxonomy" id="33919"/>
    <lineage>
        <taxon>Bacteria</taxon>
        <taxon>Bacillati</taxon>
        <taxon>Actinomycetota</taxon>
        <taxon>Actinomycetes</taxon>
        <taxon>Pseudonocardiales</taxon>
        <taxon>Pseudonocardiaceae</taxon>
        <taxon>Saccharothrix</taxon>
    </lineage>
</organism>
<dbReference type="PANTHER" id="PTHR43174">
    <property type="entry name" value="UDP-N-ACETYLGLUCOSAMINE 2-EPIMERASE"/>
    <property type="match status" value="1"/>
</dbReference>
<accession>A0A918EH11</accession>
<gene>
    <name evidence="3" type="ORF">GCM10010185_59190</name>
</gene>